<protein>
    <submittedName>
        <fullName evidence="3">Uncharacterized protein</fullName>
    </submittedName>
</protein>
<dbReference type="Proteomes" id="UP000094056">
    <property type="component" value="Unassembled WGS sequence"/>
</dbReference>
<feature type="coiled-coil region" evidence="1">
    <location>
        <begin position="47"/>
        <end position="74"/>
    </location>
</feature>
<keyword evidence="1" id="KW-0175">Coiled coil</keyword>
<proteinExistence type="predicted"/>
<feature type="transmembrane region" description="Helical" evidence="2">
    <location>
        <begin position="24"/>
        <end position="42"/>
    </location>
</feature>
<keyword evidence="2" id="KW-1133">Transmembrane helix</keyword>
<gene>
    <name evidence="3" type="ORF">SCARUB_01943</name>
</gene>
<organism evidence="3 4">
    <name type="scientific">Candidatus Scalindua rubra</name>
    <dbReference type="NCBI Taxonomy" id="1872076"/>
    <lineage>
        <taxon>Bacteria</taxon>
        <taxon>Pseudomonadati</taxon>
        <taxon>Planctomycetota</taxon>
        <taxon>Candidatus Brocadiia</taxon>
        <taxon>Candidatus Brocadiales</taxon>
        <taxon>Candidatus Scalinduaceae</taxon>
        <taxon>Candidatus Scalindua</taxon>
    </lineage>
</organism>
<name>A0A1E3XBE1_9BACT</name>
<dbReference type="AlphaFoldDB" id="A0A1E3XBE1"/>
<evidence type="ECO:0000313" key="4">
    <source>
        <dbReference type="Proteomes" id="UP000094056"/>
    </source>
</evidence>
<accession>A0A1E3XBE1</accession>
<evidence type="ECO:0000256" key="1">
    <source>
        <dbReference type="SAM" id="Coils"/>
    </source>
</evidence>
<keyword evidence="2" id="KW-0472">Membrane</keyword>
<reference evidence="3 4" key="1">
    <citation type="submission" date="2016-07" db="EMBL/GenBank/DDBJ databases">
        <title>Draft genome of Scalindua rubra, obtained from a brine-seawater interface in the Red Sea, sheds light on salt adaptation in anammox bacteria.</title>
        <authorList>
            <person name="Speth D.R."/>
            <person name="Lagkouvardos I."/>
            <person name="Wang Y."/>
            <person name="Qian P.-Y."/>
            <person name="Dutilh B.E."/>
            <person name="Jetten M.S."/>
        </authorList>
    </citation>
    <scope>NUCLEOTIDE SEQUENCE [LARGE SCALE GENOMIC DNA]</scope>
    <source>
        <strain evidence="3">BSI-1</strain>
    </source>
</reference>
<evidence type="ECO:0000256" key="2">
    <source>
        <dbReference type="SAM" id="Phobius"/>
    </source>
</evidence>
<sequence>MIKLIIQKINSLIGSSDGYDGYKGFIFINLGILVLVLVLIFVQQKWISREREALKSVIENKKKLENNEKNESQKDSKKIGKKKVLERKKRLMYLQIFFVQKIN</sequence>
<keyword evidence="2" id="KW-0812">Transmembrane</keyword>
<dbReference type="EMBL" id="MAYW01000043">
    <property type="protein sequence ID" value="ODS32942.1"/>
    <property type="molecule type" value="Genomic_DNA"/>
</dbReference>
<comment type="caution">
    <text evidence="3">The sequence shown here is derived from an EMBL/GenBank/DDBJ whole genome shotgun (WGS) entry which is preliminary data.</text>
</comment>
<evidence type="ECO:0000313" key="3">
    <source>
        <dbReference type="EMBL" id="ODS32942.1"/>
    </source>
</evidence>